<dbReference type="PANTHER" id="PTHR32063">
    <property type="match status" value="1"/>
</dbReference>
<evidence type="ECO:0000313" key="2">
    <source>
        <dbReference type="EMBL" id="CAH0990392.1"/>
    </source>
</evidence>
<dbReference type="SUPFAM" id="SSF82866">
    <property type="entry name" value="Multidrug efflux transporter AcrB transmembrane domain"/>
    <property type="match status" value="2"/>
</dbReference>
<keyword evidence="1" id="KW-1133">Transmembrane helix</keyword>
<accession>A0ABN8EDJ7</accession>
<dbReference type="Pfam" id="PF00873">
    <property type="entry name" value="ACR_tran"/>
    <property type="match status" value="1"/>
</dbReference>
<dbReference type="Proteomes" id="UP000838100">
    <property type="component" value="Unassembled WGS sequence"/>
</dbReference>
<feature type="transmembrane region" description="Helical" evidence="1">
    <location>
        <begin position="1003"/>
        <end position="1029"/>
    </location>
</feature>
<organism evidence="2 3">
    <name type="scientific">Sinobacterium norvegicum</name>
    <dbReference type="NCBI Taxonomy" id="1641715"/>
    <lineage>
        <taxon>Bacteria</taxon>
        <taxon>Pseudomonadati</taxon>
        <taxon>Pseudomonadota</taxon>
        <taxon>Gammaproteobacteria</taxon>
        <taxon>Cellvibrionales</taxon>
        <taxon>Spongiibacteraceae</taxon>
        <taxon>Sinobacterium</taxon>
    </lineage>
</organism>
<evidence type="ECO:0000256" key="1">
    <source>
        <dbReference type="SAM" id="Phobius"/>
    </source>
</evidence>
<comment type="caution">
    <text evidence="2">The sequence shown here is derived from an EMBL/GenBank/DDBJ whole genome shotgun (WGS) entry which is preliminary data.</text>
</comment>
<feature type="transmembrane region" description="Helical" evidence="1">
    <location>
        <begin position="363"/>
        <end position="383"/>
    </location>
</feature>
<dbReference type="EMBL" id="CAKLPX010000001">
    <property type="protein sequence ID" value="CAH0990392.1"/>
    <property type="molecule type" value="Genomic_DNA"/>
</dbReference>
<dbReference type="PRINTS" id="PR00702">
    <property type="entry name" value="ACRIFLAVINRP"/>
</dbReference>
<dbReference type="Gene3D" id="3.30.70.1320">
    <property type="entry name" value="Multidrug efflux transporter AcrB pore domain like"/>
    <property type="match status" value="1"/>
</dbReference>
<gene>
    <name evidence="2" type="primary">bepG_1</name>
    <name evidence="2" type="ORF">SIN8267_00484</name>
</gene>
<feature type="transmembrane region" description="Helical" evidence="1">
    <location>
        <begin position="874"/>
        <end position="893"/>
    </location>
</feature>
<reference evidence="2" key="1">
    <citation type="submission" date="2021-12" db="EMBL/GenBank/DDBJ databases">
        <authorList>
            <person name="Rodrigo-Torres L."/>
            <person name="Arahal R. D."/>
            <person name="Lucena T."/>
        </authorList>
    </citation>
    <scope>NUCLEOTIDE SEQUENCE</scope>
    <source>
        <strain evidence="2">CECT 8267</strain>
    </source>
</reference>
<dbReference type="Gene3D" id="3.30.2090.10">
    <property type="entry name" value="Multidrug efflux transporter AcrB TolC docking domain, DN and DC subdomains"/>
    <property type="match status" value="2"/>
</dbReference>
<dbReference type="Gene3D" id="3.30.70.1440">
    <property type="entry name" value="Multidrug efflux transporter AcrB pore domain"/>
    <property type="match status" value="1"/>
</dbReference>
<dbReference type="Gene3D" id="1.20.1640.10">
    <property type="entry name" value="Multidrug efflux transporter AcrB transmembrane domain"/>
    <property type="match status" value="2"/>
</dbReference>
<sequence>MGMSESLRRGPIAWMIQNKVAANLLMMVLIVGGLVVSSLIKKEVFPEFETQYVSVNVSYPGSSPAEIEQGIVLAVEEAMRGVDGIKEITSTAREGAATVNGELLSDSDRAIVYQDVQQAVSALQTLPDGAETPVVSMSSRARSVLRLVVFGEVEQWVLREVVEDVRDQLLQSGGISEVELRGASDYEIEVEISRQTLESYGLTLRDIASRIDSQSVELPGGSIDTVAGEIMLRVSDRSLWAKEFANIVIISEPDGSYITLGDIATVSDSFVDDKVLYSFNNQPSVALEVFRTGSQTPTGVSDAVHDRLENIRQSMPPGISIQVFNDRSDMYEARLDLLLKNAFLGLLLVLVLLGIFLDIRLAFWVTLGIPTAFLGGLIFLPFFDVSINMVSMFAFILALGIVVDDAIIAGENIHEYRKLGYSNSQAAIEGIKAVSVPLTYSILSNIVAFIPLYFLPGFLGMLFGVVPLVVASVFVISWVEALFILPAHLAHSGEKKESKWFYKIHARQQKLSEFLTRGLTLRYLMVLKQALNFRYITVAIGVAVFVITLAYTMSGRMGFTLMPRVESDRSSVTAILPVGSPMTDAVIIRDQLLATAYQTIDGFTVNRSDGGYTERSALLEGVRAEVTDNQVDIVLQLTEEGQRPVSTGEVSKVWRQLSADVVGVDSIKFESDRGGPGQGAAITIELSHRDDAVLQQASAALAAAMTEFSEVSDIADGYSLGKPQLDIALLPKGQSLGLTNNAIASQLRSAFYGAEALRQQRGRHEVKVMVRMDEADRLSQYDLEQLNIVTPSGDYVPLIEVAEVHYGHAFTDITRRSGRRTINVTANVEPIEATGAVLSSLKERALVDIQQQYPSLLISYRGKQQDTEEGASSLMITGFVSMVVLYVMLAIPFGSYSQPLLVMLAIPFGVIGAIIGHLIMGYGLSMISILGILALSGVVVNDTLVMLDYANKQRIAGATPIVAISEAGKRRFRPILLTTLTTFGGLAPMIFETSMQAKFLIPMAISLGFGIVFATLICLLLVPAMYLVLEDLKAAIGGIKMAVSNKLKNVVS</sequence>
<protein>
    <submittedName>
        <fullName evidence="2">Efflux pump membrane transporter BepG</fullName>
    </submittedName>
</protein>
<proteinExistence type="predicted"/>
<feature type="transmembrane region" description="Helical" evidence="1">
    <location>
        <begin position="431"/>
        <end position="455"/>
    </location>
</feature>
<feature type="transmembrane region" description="Helical" evidence="1">
    <location>
        <begin position="337"/>
        <end position="356"/>
    </location>
</feature>
<feature type="transmembrane region" description="Helical" evidence="1">
    <location>
        <begin position="532"/>
        <end position="553"/>
    </location>
</feature>
<dbReference type="InterPro" id="IPR001036">
    <property type="entry name" value="Acrflvin-R"/>
</dbReference>
<feature type="transmembrane region" description="Helical" evidence="1">
    <location>
        <begin position="974"/>
        <end position="991"/>
    </location>
</feature>
<dbReference type="SUPFAM" id="SSF82693">
    <property type="entry name" value="Multidrug efflux transporter AcrB pore domain, PN1, PN2, PC1 and PC2 subdomains"/>
    <property type="match status" value="2"/>
</dbReference>
<dbReference type="PANTHER" id="PTHR32063:SF33">
    <property type="entry name" value="RND SUPERFAMILY EFFLUX PUMP PERMEASE COMPONENT"/>
    <property type="match status" value="1"/>
</dbReference>
<feature type="transmembrane region" description="Helical" evidence="1">
    <location>
        <begin position="926"/>
        <end position="947"/>
    </location>
</feature>
<evidence type="ECO:0000313" key="3">
    <source>
        <dbReference type="Proteomes" id="UP000838100"/>
    </source>
</evidence>
<dbReference type="InterPro" id="IPR027463">
    <property type="entry name" value="AcrB_DN_DC_subdom"/>
</dbReference>
<name>A0ABN8EDJ7_9GAMM</name>
<keyword evidence="3" id="KW-1185">Reference proteome</keyword>
<dbReference type="SUPFAM" id="SSF82714">
    <property type="entry name" value="Multidrug efflux transporter AcrB TolC docking domain, DN and DC subdomains"/>
    <property type="match status" value="2"/>
</dbReference>
<keyword evidence="1" id="KW-0812">Transmembrane</keyword>
<feature type="transmembrane region" description="Helical" evidence="1">
    <location>
        <begin position="461"/>
        <end position="485"/>
    </location>
</feature>
<feature type="transmembrane region" description="Helical" evidence="1">
    <location>
        <begin position="20"/>
        <end position="40"/>
    </location>
</feature>
<keyword evidence="1" id="KW-0472">Membrane</keyword>
<feature type="transmembrane region" description="Helical" evidence="1">
    <location>
        <begin position="389"/>
        <end position="410"/>
    </location>
</feature>
<feature type="transmembrane region" description="Helical" evidence="1">
    <location>
        <begin position="900"/>
        <end position="920"/>
    </location>
</feature>
<dbReference type="Gene3D" id="3.30.70.1430">
    <property type="entry name" value="Multidrug efflux transporter AcrB pore domain"/>
    <property type="match status" value="2"/>
</dbReference>